<evidence type="ECO:0000313" key="1">
    <source>
        <dbReference type="EMBL" id="KAJ7988628.1"/>
    </source>
</evidence>
<proteinExistence type="predicted"/>
<comment type="caution">
    <text evidence="1">The sequence shown here is derived from an EMBL/GenBank/DDBJ whole genome shotgun (WGS) entry which is preliminary data.</text>
</comment>
<organism evidence="1 2">
    <name type="scientific">Dallia pectoralis</name>
    <name type="common">Alaska blackfish</name>
    <dbReference type="NCBI Taxonomy" id="75939"/>
    <lineage>
        <taxon>Eukaryota</taxon>
        <taxon>Metazoa</taxon>
        <taxon>Chordata</taxon>
        <taxon>Craniata</taxon>
        <taxon>Vertebrata</taxon>
        <taxon>Euteleostomi</taxon>
        <taxon>Actinopterygii</taxon>
        <taxon>Neopterygii</taxon>
        <taxon>Teleostei</taxon>
        <taxon>Protacanthopterygii</taxon>
        <taxon>Esociformes</taxon>
        <taxon>Umbridae</taxon>
        <taxon>Dallia</taxon>
    </lineage>
</organism>
<reference evidence="1" key="1">
    <citation type="submission" date="2021-05" db="EMBL/GenBank/DDBJ databases">
        <authorList>
            <person name="Pan Q."/>
            <person name="Jouanno E."/>
            <person name="Zahm M."/>
            <person name="Klopp C."/>
            <person name="Cabau C."/>
            <person name="Louis A."/>
            <person name="Berthelot C."/>
            <person name="Parey E."/>
            <person name="Roest Crollius H."/>
            <person name="Montfort J."/>
            <person name="Robinson-Rechavi M."/>
            <person name="Bouchez O."/>
            <person name="Lampietro C."/>
            <person name="Lopez Roques C."/>
            <person name="Donnadieu C."/>
            <person name="Postlethwait J."/>
            <person name="Bobe J."/>
            <person name="Dillon D."/>
            <person name="Chandos A."/>
            <person name="von Hippel F."/>
            <person name="Guiguen Y."/>
        </authorList>
    </citation>
    <scope>NUCLEOTIDE SEQUENCE</scope>
    <source>
        <strain evidence="1">YG-Jan2019</strain>
    </source>
</reference>
<dbReference type="EMBL" id="CM055757">
    <property type="protein sequence ID" value="KAJ7988628.1"/>
    <property type="molecule type" value="Genomic_DNA"/>
</dbReference>
<keyword evidence="2" id="KW-1185">Reference proteome</keyword>
<accession>A0ACC2FB25</accession>
<sequence length="834" mass="92753">MISAMENIEATTELQSRLASLSVSSFPGITSNNWETNPLDRLQSTDLSKKPSNADMDETKEPKGSNQSDEGNQEAPEQQAMGDDLENSSGDSQNPGEGKAQLPLLNPPSTWTSMAMKELKAKLRLEKDSVVTVYRGDIMTVHVPTVPEGKRVCWEFATDNYDIGFGIYFDWTPVTSRAITVHISESSDDEDEEDVIEAPTNTGDVEKGSKSQANSNLGEILPVYRQDSHLAVQGGSHDNHEGVDYTYTIGQWRISEEKNMGKLHFFVLWSLCEAPRQFIRKSNPKFHQVHVPFPLPKQFVVFCLGEWKFLSSETTISVDVLVSQDVKPHRIGTLSALTRCLTWEGSWNPDLVKEATEKGRRGVYGKILLTVCGENDADFISSTPLVPRKCSSPVDLNNSHLSQSPLNTTGIHRISTPNSSPLKNICYAEIKAETTEINDSTLSENPCVWPTNKTPRRTVIGKRGRFSWSPEHSTTPQKETSQGSISKRSKLSDFVDMSVKRKPHCKAVCPSKRWSHSMVLSDPTTAIIIGGEAFGQIPCQDSLWKLEMENDFWIQMNSLTSGNVPTHACGHSANFDPESKALYVYGGLRDSQRYSDLYILNTLTWKWKVVTAKGDVPMLAYHSATFYNKELFVFGGIHPNHFHGGKTCSNALYIFNPEFEVWYQPIIEGLRPLPRYGHSGTLLSNQLLIFGGRMTASYLNDLHILDLGFMEYTAVKYENMPPLPRGYHAALPVSNNKMMISGGCSAIGALQDIHIFNVDTSMWSSVVSPLLYAKPRAGHSMIHLEGSVLSNTDKQEQGNDANTPYTIMLFGGSDCAGTFYNDIVKCTLEISDDK</sequence>
<evidence type="ECO:0000313" key="2">
    <source>
        <dbReference type="Proteomes" id="UP001157502"/>
    </source>
</evidence>
<protein>
    <submittedName>
        <fullName evidence="1">Uncharacterized protein</fullName>
    </submittedName>
</protein>
<dbReference type="Proteomes" id="UP001157502">
    <property type="component" value="Chromosome 30"/>
</dbReference>
<name>A0ACC2FB25_DALPE</name>
<gene>
    <name evidence="1" type="ORF">DPEC_G00311190</name>
</gene>